<keyword evidence="5" id="KW-0234">DNA repair</keyword>
<dbReference type="InterPro" id="IPR004808">
    <property type="entry name" value="AP_endonuc_1"/>
</dbReference>
<comment type="cofactor">
    <cofactor evidence="5">
        <name>Mg(2+)</name>
        <dbReference type="ChEBI" id="CHEBI:18420"/>
    </cofactor>
    <cofactor evidence="5">
        <name>Mn(2+)</name>
        <dbReference type="ChEBI" id="CHEBI:29035"/>
    </cofactor>
    <text evidence="5">Probably binds two magnesium or manganese ions per subunit.</text>
</comment>
<feature type="region of interest" description="Disordered" evidence="6">
    <location>
        <begin position="88"/>
        <end position="111"/>
    </location>
</feature>
<keyword evidence="4 5" id="KW-0460">Magnesium</keyword>
<dbReference type="EMBL" id="JADAQX010000164">
    <property type="protein sequence ID" value="KAF8821555.1"/>
    <property type="molecule type" value="Genomic_DNA"/>
</dbReference>
<dbReference type="PANTHER" id="PTHR22748:SF10">
    <property type="entry name" value="DNA-(APURINIC OR APYRIMIDINIC SITE) ENDONUCLEASE"/>
    <property type="match status" value="1"/>
</dbReference>
<name>A0ABQ7JC27_9APIC</name>
<evidence type="ECO:0000259" key="7">
    <source>
        <dbReference type="Pfam" id="PF03372"/>
    </source>
</evidence>
<evidence type="ECO:0000256" key="3">
    <source>
        <dbReference type="ARBA" id="ARBA00022801"/>
    </source>
</evidence>
<feature type="domain" description="Endonuclease/exonuclease/phosphatase" evidence="7">
    <location>
        <begin position="44"/>
        <end position="241"/>
    </location>
</feature>
<gene>
    <name evidence="8" type="primary">APE</name>
    <name evidence="8" type="ORF">IE077_000248</name>
</gene>
<protein>
    <recommendedName>
        <fullName evidence="5">DNA-(apurinic or apyrimidinic site) endonuclease</fullName>
        <ecNumber evidence="5">3.1.-.-</ecNumber>
    </recommendedName>
</protein>
<dbReference type="Gene3D" id="3.60.10.10">
    <property type="entry name" value="Endonuclease/exonuclease/phosphatase"/>
    <property type="match status" value="1"/>
</dbReference>
<comment type="similarity">
    <text evidence="1 5">Belongs to the DNA repair enzymes AP/ExoA family.</text>
</comment>
<dbReference type="EC" id="3.1.-.-" evidence="5"/>
<keyword evidence="8" id="KW-0269">Exonuclease</keyword>
<feature type="compositionally biased region" description="Basic and acidic residues" evidence="6">
    <location>
        <begin position="92"/>
        <end position="111"/>
    </location>
</feature>
<evidence type="ECO:0000313" key="9">
    <source>
        <dbReference type="Proteomes" id="UP000823046"/>
    </source>
</evidence>
<dbReference type="InterPro" id="IPR036691">
    <property type="entry name" value="Endo/exonu/phosph_ase_sf"/>
</dbReference>
<reference evidence="8 9" key="1">
    <citation type="journal article" date="2020" name="bioRxiv">
        <title>Metabolic contributions of an alphaproteobacterial endosymbiont in the apicomplexan Cardiosporidium cionae.</title>
        <authorList>
            <person name="Hunter E.S."/>
            <person name="Paight C.J."/>
            <person name="Lane C.E."/>
        </authorList>
    </citation>
    <scope>NUCLEOTIDE SEQUENCE [LARGE SCALE GENOMIC DNA]</scope>
    <source>
        <strain evidence="8">ESH_2018</strain>
    </source>
</reference>
<organism evidence="8 9">
    <name type="scientific">Cardiosporidium cionae</name>
    <dbReference type="NCBI Taxonomy" id="476202"/>
    <lineage>
        <taxon>Eukaryota</taxon>
        <taxon>Sar</taxon>
        <taxon>Alveolata</taxon>
        <taxon>Apicomplexa</taxon>
        <taxon>Aconoidasida</taxon>
        <taxon>Nephromycida</taxon>
        <taxon>Cardiosporidium</taxon>
    </lineage>
</organism>
<keyword evidence="9" id="KW-1185">Reference proteome</keyword>
<evidence type="ECO:0000256" key="4">
    <source>
        <dbReference type="ARBA" id="ARBA00022842"/>
    </source>
</evidence>
<keyword evidence="8" id="KW-0540">Nuclease</keyword>
<evidence type="ECO:0000256" key="1">
    <source>
        <dbReference type="ARBA" id="ARBA00007092"/>
    </source>
</evidence>
<dbReference type="InterPro" id="IPR020847">
    <property type="entry name" value="AP_endonuclease_F1_BS"/>
</dbReference>
<dbReference type="Proteomes" id="UP000823046">
    <property type="component" value="Unassembled WGS sequence"/>
</dbReference>
<evidence type="ECO:0000256" key="5">
    <source>
        <dbReference type="RuleBase" id="RU362131"/>
    </source>
</evidence>
<dbReference type="Pfam" id="PF03372">
    <property type="entry name" value="Exo_endo_phos"/>
    <property type="match status" value="1"/>
</dbReference>
<comment type="caution">
    <text evidence="8">The sequence shown here is derived from an EMBL/GenBank/DDBJ whole genome shotgun (WGS) entry which is preliminary data.</text>
</comment>
<dbReference type="SUPFAM" id="SSF56219">
    <property type="entry name" value="DNase I-like"/>
    <property type="match status" value="1"/>
</dbReference>
<dbReference type="PROSITE" id="PS51435">
    <property type="entry name" value="AP_NUCLEASE_F1_4"/>
    <property type="match status" value="1"/>
</dbReference>
<dbReference type="InterPro" id="IPR005135">
    <property type="entry name" value="Endo/exonuclease/phosphatase"/>
</dbReference>
<dbReference type="PANTHER" id="PTHR22748">
    <property type="entry name" value="AP ENDONUCLEASE"/>
    <property type="match status" value="1"/>
</dbReference>
<dbReference type="PROSITE" id="PS00726">
    <property type="entry name" value="AP_NUCLEASE_F1_1"/>
    <property type="match status" value="1"/>
</dbReference>
<dbReference type="NCBIfam" id="TIGR00633">
    <property type="entry name" value="xth"/>
    <property type="match status" value="1"/>
</dbReference>
<evidence type="ECO:0000256" key="2">
    <source>
        <dbReference type="ARBA" id="ARBA00022723"/>
    </source>
</evidence>
<keyword evidence="5" id="KW-0227">DNA damage</keyword>
<evidence type="ECO:0000256" key="6">
    <source>
        <dbReference type="SAM" id="MobiDB-lite"/>
    </source>
</evidence>
<keyword evidence="3" id="KW-0378">Hydrolase</keyword>
<dbReference type="GO" id="GO:0004527">
    <property type="term" value="F:exonuclease activity"/>
    <property type="evidence" value="ECO:0007669"/>
    <property type="project" value="UniProtKB-KW"/>
</dbReference>
<sequence length="369" mass="42805">MSSMKRLGSQSLRMAVNMHSSTLPVSMIENSRAETAMKYPLSFLTWNVNGLRVRMQTAWQWNGFVNLVNYNTPDIICLQEVKLPAHSPVGARRRDGAPRDPSKVKSNEKQNKEDCHLIDRCLNTDFPNYSVHWSLSEWRYAGQLMLIKKQFQPKVLRFNLNLELPANAHSQDGRTIAAFFDSLVVISTYTPNNGASEDHFIRRRVWDEEMLKFMQSLKKDNQKIIWLGDLNCAPEDVDLSHSRWFRMAIPILKNPRHSVEEFSIEDYSGQAGCTNAERKRFKHILDSCDLVDTYRELYPTQFSPDVNSSGYTWRGNLLVIFIRILSSSLMPMVWDCSILGYDSSQINFFGSDHCPVYLRFYDNYMENIK</sequence>
<accession>A0ABQ7JC27</accession>
<proteinExistence type="inferred from homology"/>
<keyword evidence="2 5" id="KW-0479">Metal-binding</keyword>
<evidence type="ECO:0000313" key="8">
    <source>
        <dbReference type="EMBL" id="KAF8821555.1"/>
    </source>
</evidence>